<keyword evidence="1" id="KW-0418">Kinase</keyword>
<reference evidence="1 2" key="1">
    <citation type="submission" date="2017-02" db="EMBL/GenBank/DDBJ databases">
        <title>Vagococcus cremeus sp. nov., isolated from the small intestine of a marten, Martes flavigula.</title>
        <authorList>
            <person name="Tak E.J."/>
            <person name="Bae J.-W."/>
        </authorList>
    </citation>
    <scope>NUCLEOTIDE SEQUENCE [LARGE SCALE GENOMIC DNA]</scope>
    <source>
        <strain evidence="1 2">D7T301</strain>
    </source>
</reference>
<evidence type="ECO:0000313" key="2">
    <source>
        <dbReference type="Proteomes" id="UP000189970"/>
    </source>
</evidence>
<dbReference type="Pfam" id="PF04229">
    <property type="entry name" value="GrpB"/>
    <property type="match status" value="1"/>
</dbReference>
<sequence>MELGLKNNEVVIVSYNQEWEIEFNRVRQEILKNLNCNCIEHVGSTAIKGIKAKPIIDILIGVDDISKLDDSFFNQLKKLGFYRLRVQKHDEIVCAKFIDNTFEIKTHIIHLVNFNQKKWNDLILFRDILRTHDNIKKQYENIKQTVLENNLNEITAYTDYKENFVKDTLKNYRE</sequence>
<dbReference type="Gene3D" id="3.30.460.10">
    <property type="entry name" value="Beta Polymerase, domain 2"/>
    <property type="match status" value="1"/>
</dbReference>
<name>A0A1V4DER3_9ENTE</name>
<keyword evidence="1" id="KW-0808">Transferase</keyword>
<dbReference type="InterPro" id="IPR007344">
    <property type="entry name" value="GrpB/CoaE"/>
</dbReference>
<dbReference type="AlphaFoldDB" id="A0A1V4DER3"/>
<accession>A0A1V4DER3</accession>
<proteinExistence type="predicted"/>
<dbReference type="RefSeq" id="WP_079345066.1">
    <property type="nucleotide sequence ID" value="NZ_MVAB01000001.1"/>
</dbReference>
<dbReference type="InterPro" id="IPR043519">
    <property type="entry name" value="NT_sf"/>
</dbReference>
<comment type="caution">
    <text evidence="1">The sequence shown here is derived from an EMBL/GenBank/DDBJ whole genome shotgun (WGS) entry which is preliminary data.</text>
</comment>
<dbReference type="PANTHER" id="PTHR34822:SF1">
    <property type="entry name" value="GRPB FAMILY PROTEIN"/>
    <property type="match status" value="1"/>
</dbReference>
<dbReference type="PANTHER" id="PTHR34822">
    <property type="entry name" value="GRPB DOMAIN PROTEIN (AFU_ORTHOLOGUE AFUA_1G01530)"/>
    <property type="match status" value="1"/>
</dbReference>
<evidence type="ECO:0000313" key="1">
    <source>
        <dbReference type="EMBL" id="OPF86943.1"/>
    </source>
</evidence>
<dbReference type="GO" id="GO:0016301">
    <property type="term" value="F:kinase activity"/>
    <property type="evidence" value="ECO:0007669"/>
    <property type="project" value="UniProtKB-KW"/>
</dbReference>
<organism evidence="1 2">
    <name type="scientific">Vagococcus martis</name>
    <dbReference type="NCBI Taxonomy" id="1768210"/>
    <lineage>
        <taxon>Bacteria</taxon>
        <taxon>Bacillati</taxon>
        <taxon>Bacillota</taxon>
        <taxon>Bacilli</taxon>
        <taxon>Lactobacillales</taxon>
        <taxon>Enterococcaceae</taxon>
        <taxon>Vagococcus</taxon>
    </lineage>
</organism>
<protein>
    <submittedName>
        <fullName evidence="1">Dephospho-CoA kinase</fullName>
    </submittedName>
</protein>
<dbReference type="EMBL" id="MVAB01000001">
    <property type="protein sequence ID" value="OPF86943.1"/>
    <property type="molecule type" value="Genomic_DNA"/>
</dbReference>
<dbReference type="SUPFAM" id="SSF81301">
    <property type="entry name" value="Nucleotidyltransferase"/>
    <property type="match status" value="1"/>
</dbReference>
<dbReference type="Proteomes" id="UP000189970">
    <property type="component" value="Unassembled WGS sequence"/>
</dbReference>
<keyword evidence="2" id="KW-1185">Reference proteome</keyword>
<gene>
    <name evidence="1" type="ORF">BW731_01365</name>
</gene>